<proteinExistence type="predicted"/>
<dbReference type="InterPro" id="IPR036426">
    <property type="entry name" value="Bulb-type_lectin_dom_sf"/>
</dbReference>
<sequence>MEICGSTEMVTMESSGPHLIIAKADTIRPKDMLRDNETLVSAVGLFELGFFKDPSSGNGYMGIWFKSDMNRKAVWVNRENPILDSSGVLQIRSDGMKLGWFGLKTDLPRIQVLVSWMNPQNPTHGDFTLGVDYKGATKLTVWRRDNVHMDIGFWDGRNFQFILKNSSNSFNFSYISNENEAYFTFSTIGSYVLSWLVMASMGHIDEYTMSNGQISLVSHSICEKSAKGNASECLMPMPSMCIEGDTFSVINGSMLTSMTMNGSDRMGFSDCEFMCQSNCSCTAFASIQDDQTGCQLYYGNKNDLLSIIRKDGGVIYVRGDTPSEHVNQVRSREDVSGNKEVTLLPLVTNVTPSSVATTAVKLELGREKDQELPFFSFSSIETATDYFATVNKLGEGGFGPVYKIPLNGHYWIGENALALSKESLKGFFIFTSTPD</sequence>
<evidence type="ECO:0000313" key="4">
    <source>
        <dbReference type="Proteomes" id="UP000325577"/>
    </source>
</evidence>
<dbReference type="Gene3D" id="3.30.200.20">
    <property type="entry name" value="Phosphorylase Kinase, domain 1"/>
    <property type="match status" value="1"/>
</dbReference>
<dbReference type="SMART" id="SM00473">
    <property type="entry name" value="PAN_AP"/>
    <property type="match status" value="1"/>
</dbReference>
<reference evidence="3 4" key="1">
    <citation type="submission" date="2019-09" db="EMBL/GenBank/DDBJ databases">
        <title>A chromosome-level genome assembly of the Chinese tupelo Nyssa sinensis.</title>
        <authorList>
            <person name="Yang X."/>
            <person name="Kang M."/>
            <person name="Yang Y."/>
            <person name="Xiong H."/>
            <person name="Wang M."/>
            <person name="Zhang Z."/>
            <person name="Wang Z."/>
            <person name="Wu H."/>
            <person name="Ma T."/>
            <person name="Liu J."/>
            <person name="Xi Z."/>
        </authorList>
    </citation>
    <scope>NUCLEOTIDE SEQUENCE [LARGE SCALE GENOMIC DNA]</scope>
    <source>
        <strain evidence="3">J267</strain>
        <tissue evidence="3">Leaf</tissue>
    </source>
</reference>
<name>A0A5J5A436_9ASTE</name>
<dbReference type="PANTHER" id="PTHR32444:SF128">
    <property type="entry name" value="CURCULIN-LIKE (MANNOSE-BINDING) LECTIN FAMILY PROTEIN"/>
    <property type="match status" value="1"/>
</dbReference>
<dbReference type="Gene3D" id="2.90.10.10">
    <property type="entry name" value="Bulb-type lectin domain"/>
    <property type="match status" value="1"/>
</dbReference>
<dbReference type="PROSITE" id="PS50948">
    <property type="entry name" value="PAN"/>
    <property type="match status" value="1"/>
</dbReference>
<organism evidence="3 4">
    <name type="scientific">Nyssa sinensis</name>
    <dbReference type="NCBI Taxonomy" id="561372"/>
    <lineage>
        <taxon>Eukaryota</taxon>
        <taxon>Viridiplantae</taxon>
        <taxon>Streptophyta</taxon>
        <taxon>Embryophyta</taxon>
        <taxon>Tracheophyta</taxon>
        <taxon>Spermatophyta</taxon>
        <taxon>Magnoliopsida</taxon>
        <taxon>eudicotyledons</taxon>
        <taxon>Gunneridae</taxon>
        <taxon>Pentapetalae</taxon>
        <taxon>asterids</taxon>
        <taxon>Cornales</taxon>
        <taxon>Nyssaceae</taxon>
        <taxon>Nyssa</taxon>
    </lineage>
</organism>
<dbReference type="PANTHER" id="PTHR32444">
    <property type="entry name" value="BULB-TYPE LECTIN DOMAIN-CONTAINING PROTEIN"/>
    <property type="match status" value="1"/>
</dbReference>
<accession>A0A5J5A436</accession>
<dbReference type="Pfam" id="PF08276">
    <property type="entry name" value="PAN_2"/>
    <property type="match status" value="1"/>
</dbReference>
<keyword evidence="4" id="KW-1185">Reference proteome</keyword>
<keyword evidence="1" id="KW-0732">Signal</keyword>
<evidence type="ECO:0000313" key="3">
    <source>
        <dbReference type="EMBL" id="KAA8525099.1"/>
    </source>
</evidence>
<protein>
    <recommendedName>
        <fullName evidence="2">Apple domain-containing protein</fullName>
    </recommendedName>
</protein>
<feature type="domain" description="Apple" evidence="2">
    <location>
        <begin position="241"/>
        <end position="321"/>
    </location>
</feature>
<dbReference type="AlphaFoldDB" id="A0A5J5A436"/>
<dbReference type="Proteomes" id="UP000325577">
    <property type="component" value="Linkage Group LG3"/>
</dbReference>
<dbReference type="EMBL" id="CM018046">
    <property type="protein sequence ID" value="KAA8525099.1"/>
    <property type="molecule type" value="Genomic_DNA"/>
</dbReference>
<gene>
    <name evidence="3" type="ORF">F0562_007037</name>
</gene>
<evidence type="ECO:0000256" key="1">
    <source>
        <dbReference type="ARBA" id="ARBA00022729"/>
    </source>
</evidence>
<evidence type="ECO:0000259" key="2">
    <source>
        <dbReference type="PROSITE" id="PS50948"/>
    </source>
</evidence>
<dbReference type="OrthoDB" id="4062651at2759"/>
<dbReference type="InterPro" id="IPR003609">
    <property type="entry name" value="Pan_app"/>
</dbReference>